<gene>
    <name evidence="2" type="ORF">E7746_11495</name>
</gene>
<organism evidence="2 3">
    <name type="scientific">Muribaculum gordoncarteri</name>
    <dbReference type="NCBI Taxonomy" id="2530390"/>
    <lineage>
        <taxon>Bacteria</taxon>
        <taxon>Pseudomonadati</taxon>
        <taxon>Bacteroidota</taxon>
        <taxon>Bacteroidia</taxon>
        <taxon>Bacteroidales</taxon>
        <taxon>Muribaculaceae</taxon>
        <taxon>Muribaculum</taxon>
    </lineage>
</organism>
<dbReference type="AlphaFoldDB" id="A0A4P7VQB5"/>
<reference evidence="2 3" key="1">
    <citation type="submission" date="2019-02" db="EMBL/GenBank/DDBJ databases">
        <title>Isolation and identification of novel species under the genus Muribaculum.</title>
        <authorList>
            <person name="Miyake S."/>
            <person name="Ding Y."/>
            <person name="Low A."/>
            <person name="Soh M."/>
            <person name="Seedorf H."/>
        </authorList>
    </citation>
    <scope>NUCLEOTIDE SEQUENCE [LARGE SCALE GENOMIC DNA]</scope>
    <source>
        <strain evidence="2 3">TLL-A4</strain>
    </source>
</reference>
<dbReference type="EMBL" id="CP039393">
    <property type="protein sequence ID" value="QCD36466.1"/>
    <property type="molecule type" value="Genomic_DNA"/>
</dbReference>
<accession>A0A4P7VQB5</accession>
<dbReference type="OrthoDB" id="1100394at2"/>
<dbReference type="RefSeq" id="WP_136410889.1">
    <property type="nucleotide sequence ID" value="NZ_CP039393.1"/>
</dbReference>
<sequence length="75" mass="8403">MSLVTGTLVLIGIFTLCGLFSILAGMAGWDWFFTSVNSRMLTGRMSRKWARIFYIVLGLAILTMATYLYMTLPAK</sequence>
<protein>
    <recommendedName>
        <fullName evidence="4">Immunity protein 17</fullName>
    </recommendedName>
</protein>
<keyword evidence="1" id="KW-1133">Transmembrane helix</keyword>
<evidence type="ECO:0000256" key="1">
    <source>
        <dbReference type="SAM" id="Phobius"/>
    </source>
</evidence>
<feature type="transmembrane region" description="Helical" evidence="1">
    <location>
        <begin position="6"/>
        <end position="32"/>
    </location>
</feature>
<keyword evidence="3" id="KW-1185">Reference proteome</keyword>
<dbReference type="Pfam" id="PF15562">
    <property type="entry name" value="Imm17"/>
    <property type="match status" value="1"/>
</dbReference>
<dbReference type="KEGG" id="mgod:E7746_11495"/>
<keyword evidence="1" id="KW-0472">Membrane</keyword>
<evidence type="ECO:0000313" key="2">
    <source>
        <dbReference type="EMBL" id="QCD36466.1"/>
    </source>
</evidence>
<proteinExistence type="predicted"/>
<keyword evidence="1" id="KW-0812">Transmembrane</keyword>
<evidence type="ECO:0008006" key="4">
    <source>
        <dbReference type="Google" id="ProtNLM"/>
    </source>
</evidence>
<evidence type="ECO:0000313" key="3">
    <source>
        <dbReference type="Proteomes" id="UP000297031"/>
    </source>
</evidence>
<name>A0A4P7VQB5_9BACT</name>
<feature type="transmembrane region" description="Helical" evidence="1">
    <location>
        <begin position="52"/>
        <end position="70"/>
    </location>
</feature>
<dbReference type="Proteomes" id="UP000297031">
    <property type="component" value="Chromosome"/>
</dbReference>
<dbReference type="InterPro" id="IPR029087">
    <property type="entry name" value="Imm17"/>
</dbReference>